<accession>A0A0D6EJS9</accession>
<evidence type="ECO:0000256" key="1">
    <source>
        <dbReference type="ARBA" id="ARBA00004585"/>
    </source>
</evidence>
<dbReference type="GO" id="GO:0008270">
    <property type="term" value="F:zinc ion binding"/>
    <property type="evidence" value="ECO:0007669"/>
    <property type="project" value="UniProtKB-KW"/>
</dbReference>
<dbReference type="GO" id="GO:0005778">
    <property type="term" value="C:peroxisomal membrane"/>
    <property type="evidence" value="ECO:0007669"/>
    <property type="project" value="UniProtKB-SubCell"/>
</dbReference>
<keyword evidence="19" id="KW-1185">Reference proteome</keyword>
<dbReference type="PANTHER" id="PTHR12888:SF0">
    <property type="entry name" value="PEROXISOME ASSEMBLY PROTEIN 12"/>
    <property type="match status" value="1"/>
</dbReference>
<comment type="subcellular location">
    <subcellularLocation>
        <location evidence="1">Peroxisome membrane</location>
        <topology evidence="1">Multi-pass membrane protein</topology>
    </subcellularLocation>
</comment>
<keyword evidence="7" id="KW-0479">Metal-binding</keyword>
<evidence type="ECO:0000256" key="12">
    <source>
        <dbReference type="ARBA" id="ARBA00023136"/>
    </source>
</evidence>
<evidence type="ECO:0000256" key="16">
    <source>
        <dbReference type="SAM" id="MobiDB-lite"/>
    </source>
</evidence>
<feature type="domain" description="Pex N-terminal" evidence="17">
    <location>
        <begin position="24"/>
        <end position="323"/>
    </location>
</feature>
<dbReference type="GO" id="GO:0004842">
    <property type="term" value="F:ubiquitin-protein transferase activity"/>
    <property type="evidence" value="ECO:0007669"/>
    <property type="project" value="TreeGrafter"/>
</dbReference>
<keyword evidence="9" id="KW-0862">Zinc</keyword>
<evidence type="ECO:0000256" key="13">
    <source>
        <dbReference type="ARBA" id="ARBA00023140"/>
    </source>
</evidence>
<dbReference type="AlphaFoldDB" id="A0A0D6EJS9"/>
<organism evidence="18 19">
    <name type="scientific">Sporidiobolus salmonicolor</name>
    <name type="common">Yeast-like fungus</name>
    <name type="synonym">Sporobolomyces salmonicolor</name>
    <dbReference type="NCBI Taxonomy" id="5005"/>
    <lineage>
        <taxon>Eukaryota</taxon>
        <taxon>Fungi</taxon>
        <taxon>Dikarya</taxon>
        <taxon>Basidiomycota</taxon>
        <taxon>Pucciniomycotina</taxon>
        <taxon>Microbotryomycetes</taxon>
        <taxon>Sporidiobolales</taxon>
        <taxon>Sporidiobolaceae</taxon>
        <taxon>Sporobolomyces</taxon>
    </lineage>
</organism>
<feature type="region of interest" description="Disordered" evidence="16">
    <location>
        <begin position="333"/>
        <end position="368"/>
    </location>
</feature>
<dbReference type="Pfam" id="PF04757">
    <property type="entry name" value="Pex2_Pex12"/>
    <property type="match status" value="1"/>
</dbReference>
<evidence type="ECO:0000313" key="18">
    <source>
        <dbReference type="EMBL" id="CEQ39885.1"/>
    </source>
</evidence>
<dbReference type="GO" id="GO:0016562">
    <property type="term" value="P:protein import into peroxisome matrix, receptor recycling"/>
    <property type="evidence" value="ECO:0007669"/>
    <property type="project" value="UniProtKB-ARBA"/>
</dbReference>
<keyword evidence="5" id="KW-0813">Transport</keyword>
<evidence type="ECO:0000256" key="11">
    <source>
        <dbReference type="ARBA" id="ARBA00022989"/>
    </source>
</evidence>
<gene>
    <name evidence="18" type="primary">SPOSA6832_01472</name>
</gene>
<evidence type="ECO:0000256" key="6">
    <source>
        <dbReference type="ARBA" id="ARBA00022692"/>
    </source>
</evidence>
<evidence type="ECO:0000259" key="17">
    <source>
        <dbReference type="Pfam" id="PF04757"/>
    </source>
</evidence>
<dbReference type="GO" id="GO:0006513">
    <property type="term" value="P:protein monoubiquitination"/>
    <property type="evidence" value="ECO:0007669"/>
    <property type="project" value="TreeGrafter"/>
</dbReference>
<keyword evidence="12" id="KW-0472">Membrane</keyword>
<dbReference type="InterPro" id="IPR006845">
    <property type="entry name" value="Pex_N"/>
</dbReference>
<comment type="similarity">
    <text evidence="3">Belongs to the pex2/pex10/pex12 family.</text>
</comment>
<keyword evidence="11" id="KW-1133">Transmembrane helix</keyword>
<sequence length="415" mass="46952">MEYLTDLSHQSDPYRPSLFELAAQDQLRDLLSPVVRYVLSVFAQRNPRHLLRLVNSHDELFALCMFLIERHYLVHYSTSFAEYFYGLKRRRVLSRGGGGAREERTKAAFELMGKSDRLGKREVRGSLVFLVSLPGLSRLRPINATDTALQVLLPYLRTKAQDWYERLGGGADADLFDDNTSRPSLTGILRDPSLPLWTRLTTLLQALFKRLYPHLNLLYELYLLVFNLRYLFGKSPFWRPWFQLLGIEVRRMGQEDYQALSAAPSLLSTLLAPPPSSPPSTRPPLSLILRRLLALTPRLALDSLSLALPMAIFGFRFLEWWYSPAGGAGRLGRGRGKGEVALRAPRRGGKEKDGGHEKGQCPVHGGPIENPTALPSGWVGCYKCLRGLEEEGQGWLTDPRTGERVELARLRKIND</sequence>
<evidence type="ECO:0000256" key="9">
    <source>
        <dbReference type="ARBA" id="ARBA00022833"/>
    </source>
</evidence>
<keyword evidence="6" id="KW-0812">Transmembrane</keyword>
<evidence type="ECO:0000256" key="15">
    <source>
        <dbReference type="ARBA" id="ARBA00034505"/>
    </source>
</evidence>
<dbReference type="OrthoDB" id="107372at2759"/>
<dbReference type="PANTHER" id="PTHR12888">
    <property type="entry name" value="PEROXISOME ASSEMBLY PROTEIN 12 PEROXIN-12"/>
    <property type="match status" value="1"/>
</dbReference>
<evidence type="ECO:0000313" key="19">
    <source>
        <dbReference type="Proteomes" id="UP000243876"/>
    </source>
</evidence>
<evidence type="ECO:0000256" key="2">
    <source>
        <dbReference type="ARBA" id="ARBA00004906"/>
    </source>
</evidence>
<dbReference type="EMBL" id="CENE01000004">
    <property type="protein sequence ID" value="CEQ39885.1"/>
    <property type="molecule type" value="Genomic_DNA"/>
</dbReference>
<protein>
    <recommendedName>
        <fullName evidence="4">Peroxisome assembly protein 12</fullName>
    </recommendedName>
    <alternativeName>
        <fullName evidence="14">Peroxin-12</fullName>
    </alternativeName>
</protein>
<dbReference type="InterPro" id="IPR017375">
    <property type="entry name" value="PEX12"/>
</dbReference>
<dbReference type="Proteomes" id="UP000243876">
    <property type="component" value="Unassembled WGS sequence"/>
</dbReference>
<evidence type="ECO:0000256" key="4">
    <source>
        <dbReference type="ARBA" id="ARBA00018980"/>
    </source>
</evidence>
<comment type="subunit">
    <text evidence="15">Component of the PEX2-PEX10-PEX12 retrotranslocation channel, composed of PEX2, PEX10 and PEX12.</text>
</comment>
<keyword evidence="10" id="KW-0653">Protein transport</keyword>
<evidence type="ECO:0000256" key="5">
    <source>
        <dbReference type="ARBA" id="ARBA00022448"/>
    </source>
</evidence>
<keyword evidence="8" id="KW-0863">Zinc-finger</keyword>
<evidence type="ECO:0000256" key="7">
    <source>
        <dbReference type="ARBA" id="ARBA00022723"/>
    </source>
</evidence>
<proteinExistence type="inferred from homology"/>
<name>A0A0D6EJS9_SPOSA</name>
<comment type="pathway">
    <text evidence="2">Protein modification; protein ubiquitination.</text>
</comment>
<evidence type="ECO:0000256" key="3">
    <source>
        <dbReference type="ARBA" id="ARBA00008704"/>
    </source>
</evidence>
<keyword evidence="13" id="KW-0576">Peroxisome</keyword>
<evidence type="ECO:0000256" key="10">
    <source>
        <dbReference type="ARBA" id="ARBA00022927"/>
    </source>
</evidence>
<evidence type="ECO:0000256" key="14">
    <source>
        <dbReference type="ARBA" id="ARBA00029692"/>
    </source>
</evidence>
<reference evidence="19" key="1">
    <citation type="submission" date="2015-02" db="EMBL/GenBank/DDBJ databases">
        <authorList>
            <person name="Gon?alves P."/>
        </authorList>
    </citation>
    <scope>NUCLEOTIDE SEQUENCE [LARGE SCALE GENOMIC DNA]</scope>
</reference>
<feature type="compositionally biased region" description="Basic and acidic residues" evidence="16">
    <location>
        <begin position="348"/>
        <end position="359"/>
    </location>
</feature>
<dbReference type="GO" id="GO:1990429">
    <property type="term" value="C:peroxisomal importomer complex"/>
    <property type="evidence" value="ECO:0007669"/>
    <property type="project" value="TreeGrafter"/>
</dbReference>
<evidence type="ECO:0000256" key="8">
    <source>
        <dbReference type="ARBA" id="ARBA00022771"/>
    </source>
</evidence>